<dbReference type="AlphaFoldDB" id="A0A8J7JB86"/>
<reference evidence="2" key="1">
    <citation type="submission" date="2020-12" db="EMBL/GenBank/DDBJ databases">
        <title>Sedimentitalea sp. nov., isolated from sand in Incheon.</title>
        <authorList>
            <person name="Kim W."/>
        </authorList>
    </citation>
    <scope>NUCLEOTIDE SEQUENCE</scope>
    <source>
        <strain evidence="2">CAU 1593</strain>
    </source>
</reference>
<comment type="caution">
    <text evidence="2">The sequence shown here is derived from an EMBL/GenBank/DDBJ whole genome shotgun (WGS) entry which is preliminary data.</text>
</comment>
<protein>
    <submittedName>
        <fullName evidence="2">META domain-containing protein</fullName>
    </submittedName>
</protein>
<proteinExistence type="predicted"/>
<dbReference type="Gene3D" id="2.40.128.270">
    <property type="match status" value="1"/>
</dbReference>
<dbReference type="InterPro" id="IPR038670">
    <property type="entry name" value="HslJ-like_sf"/>
</dbReference>
<evidence type="ECO:0000259" key="1">
    <source>
        <dbReference type="Pfam" id="PF03724"/>
    </source>
</evidence>
<sequence>MRRALTGLACLPLTGCAGDETLTAYGADHRVWRLVEVKGDTRPPPLLLTFAAAGQIQGRTACGEFAGELAAPYPWFEIRPVPRSTPPCRADATVLSALAGMTQSEVSGDVLILRNDSGGEMVFRADG</sequence>
<evidence type="ECO:0000313" key="3">
    <source>
        <dbReference type="Proteomes" id="UP000619079"/>
    </source>
</evidence>
<dbReference type="Pfam" id="PF03724">
    <property type="entry name" value="META"/>
    <property type="match status" value="1"/>
</dbReference>
<feature type="domain" description="DUF306" evidence="1">
    <location>
        <begin position="28"/>
        <end position="123"/>
    </location>
</feature>
<dbReference type="InterPro" id="IPR005184">
    <property type="entry name" value="DUF306_Meta_HslJ"/>
</dbReference>
<name>A0A8J7JB86_9RHOB</name>
<keyword evidence="3" id="KW-1185">Reference proteome</keyword>
<gene>
    <name evidence="2" type="ORF">JF290_14195</name>
</gene>
<dbReference type="EMBL" id="JAELVR010000009">
    <property type="protein sequence ID" value="MBJ6372683.1"/>
    <property type="molecule type" value="Genomic_DNA"/>
</dbReference>
<organism evidence="2 3">
    <name type="scientific">Sedimentitalea arenosa</name>
    <dbReference type="NCBI Taxonomy" id="2798803"/>
    <lineage>
        <taxon>Bacteria</taxon>
        <taxon>Pseudomonadati</taxon>
        <taxon>Pseudomonadota</taxon>
        <taxon>Alphaproteobacteria</taxon>
        <taxon>Rhodobacterales</taxon>
        <taxon>Paracoccaceae</taxon>
        <taxon>Sedimentitalea</taxon>
    </lineage>
</organism>
<accession>A0A8J7JB86</accession>
<evidence type="ECO:0000313" key="2">
    <source>
        <dbReference type="EMBL" id="MBJ6372683.1"/>
    </source>
</evidence>
<dbReference type="Proteomes" id="UP000619079">
    <property type="component" value="Unassembled WGS sequence"/>
</dbReference>